<gene>
    <name evidence="6" type="ORF">Z043_111210</name>
</gene>
<comment type="caution">
    <text evidence="6">The sequence shown here is derived from an EMBL/GenBank/DDBJ whole genome shotgun (WGS) entry which is preliminary data.</text>
</comment>
<dbReference type="Pfam" id="PF00632">
    <property type="entry name" value="HECT"/>
    <property type="match status" value="1"/>
</dbReference>
<dbReference type="GO" id="GO:0016567">
    <property type="term" value="P:protein ubiquitination"/>
    <property type="evidence" value="ECO:0007669"/>
    <property type="project" value="TreeGrafter"/>
</dbReference>
<keyword evidence="3 4" id="KW-0833">Ubl conjugation pathway</keyword>
<comment type="caution">
    <text evidence="4">Lacks conserved residue(s) required for the propagation of feature annotation.</text>
</comment>
<dbReference type="GO" id="GO:0005737">
    <property type="term" value="C:cytoplasm"/>
    <property type="evidence" value="ECO:0007669"/>
    <property type="project" value="TreeGrafter"/>
</dbReference>
<dbReference type="Proteomes" id="UP000034805">
    <property type="component" value="Unassembled WGS sequence"/>
</dbReference>
<evidence type="ECO:0000313" key="6">
    <source>
        <dbReference type="EMBL" id="KPP69996.1"/>
    </source>
</evidence>
<feature type="domain" description="HECT" evidence="5">
    <location>
        <begin position="68"/>
        <end position="155"/>
    </location>
</feature>
<dbReference type="AlphaFoldDB" id="A0A0P7X0E6"/>
<dbReference type="InterPro" id="IPR000569">
    <property type="entry name" value="HECT_dom"/>
</dbReference>
<dbReference type="SUPFAM" id="SSF56204">
    <property type="entry name" value="Hect, E3 ligase catalytic domain"/>
    <property type="match status" value="1"/>
</dbReference>
<evidence type="ECO:0000313" key="7">
    <source>
        <dbReference type="Proteomes" id="UP000034805"/>
    </source>
</evidence>
<evidence type="ECO:0000259" key="5">
    <source>
        <dbReference type="PROSITE" id="PS50237"/>
    </source>
</evidence>
<dbReference type="PANTHER" id="PTHR45622">
    <property type="entry name" value="UBIQUITIN-PROTEIN LIGASE E3A-RELATED"/>
    <property type="match status" value="1"/>
</dbReference>
<dbReference type="Gene3D" id="3.30.2160.10">
    <property type="entry name" value="Hect, E3 ligase catalytic domain"/>
    <property type="match status" value="1"/>
</dbReference>
<evidence type="ECO:0000256" key="4">
    <source>
        <dbReference type="PROSITE-ProRule" id="PRU00104"/>
    </source>
</evidence>
<accession>A0A0P7X0E6</accession>
<keyword evidence="2" id="KW-0677">Repeat</keyword>
<dbReference type="InterPro" id="IPR051709">
    <property type="entry name" value="Ub-ligase/GTPase-reg"/>
</dbReference>
<dbReference type="PANTHER" id="PTHR45622:SF11">
    <property type="entry name" value="E3 UBIQUITIN-PROTEIN LIGASE HERC6-RELATED"/>
    <property type="match status" value="1"/>
</dbReference>
<dbReference type="EMBL" id="JARO02003687">
    <property type="protein sequence ID" value="KPP69996.1"/>
    <property type="molecule type" value="Genomic_DNA"/>
</dbReference>
<dbReference type="GO" id="GO:0061630">
    <property type="term" value="F:ubiquitin protein ligase activity"/>
    <property type="evidence" value="ECO:0007669"/>
    <property type="project" value="TreeGrafter"/>
</dbReference>
<keyword evidence="1" id="KW-0808">Transferase</keyword>
<dbReference type="PROSITE" id="PS50237">
    <property type="entry name" value="HECT"/>
    <property type="match status" value="1"/>
</dbReference>
<sequence length="155" mass="17800">MNQARLLQLGIYPSELPPCPVFKLQLRPQELLEDTFRELSIADYENFKKDLVVVFTDSLELSFLDRMDFFLLIFQQLIVPGSGVFTQNEAGTVVWFPVRPTEPNKRYFLIGVLCGLAVYNNNMVYLPFPLALFKKLLNVKPTLEDLKELSPVVAE</sequence>
<dbReference type="GO" id="GO:0006511">
    <property type="term" value="P:ubiquitin-dependent protein catabolic process"/>
    <property type="evidence" value="ECO:0007669"/>
    <property type="project" value="TreeGrafter"/>
</dbReference>
<reference evidence="6 7" key="1">
    <citation type="submission" date="2015-08" db="EMBL/GenBank/DDBJ databases">
        <title>The genome of the Asian arowana (Scleropages formosus).</title>
        <authorList>
            <person name="Tan M.H."/>
            <person name="Gan H.M."/>
            <person name="Croft L.J."/>
            <person name="Austin C.M."/>
        </authorList>
    </citation>
    <scope>NUCLEOTIDE SEQUENCE [LARGE SCALE GENOMIC DNA]</scope>
    <source>
        <strain evidence="6">Aro1</strain>
    </source>
</reference>
<organism evidence="6 7">
    <name type="scientific">Scleropages formosus</name>
    <name type="common">Asian bonytongue</name>
    <name type="synonym">Osteoglossum formosum</name>
    <dbReference type="NCBI Taxonomy" id="113540"/>
    <lineage>
        <taxon>Eukaryota</taxon>
        <taxon>Metazoa</taxon>
        <taxon>Chordata</taxon>
        <taxon>Craniata</taxon>
        <taxon>Vertebrata</taxon>
        <taxon>Euteleostomi</taxon>
        <taxon>Actinopterygii</taxon>
        <taxon>Neopterygii</taxon>
        <taxon>Teleostei</taxon>
        <taxon>Osteoglossocephala</taxon>
        <taxon>Osteoglossomorpha</taxon>
        <taxon>Osteoglossiformes</taxon>
        <taxon>Osteoglossidae</taxon>
        <taxon>Scleropages</taxon>
    </lineage>
</organism>
<dbReference type="InterPro" id="IPR035983">
    <property type="entry name" value="Hect_E3_ubiquitin_ligase"/>
</dbReference>
<evidence type="ECO:0000256" key="1">
    <source>
        <dbReference type="ARBA" id="ARBA00022679"/>
    </source>
</evidence>
<evidence type="ECO:0000256" key="3">
    <source>
        <dbReference type="ARBA" id="ARBA00022786"/>
    </source>
</evidence>
<protein>
    <recommendedName>
        <fullName evidence="5">HECT domain-containing protein</fullName>
    </recommendedName>
</protein>
<dbReference type="Gene3D" id="3.90.1750.10">
    <property type="entry name" value="Hect, E3 ligase catalytic domains"/>
    <property type="match status" value="1"/>
</dbReference>
<name>A0A0P7X0E6_SCLFO</name>
<proteinExistence type="predicted"/>
<evidence type="ECO:0000256" key="2">
    <source>
        <dbReference type="ARBA" id="ARBA00022737"/>
    </source>
</evidence>